<evidence type="ECO:0000256" key="1">
    <source>
        <dbReference type="ARBA" id="ARBA00004430"/>
    </source>
</evidence>
<dbReference type="InterPro" id="IPR032675">
    <property type="entry name" value="LRR_dom_sf"/>
</dbReference>
<dbReference type="InterPro" id="IPR025875">
    <property type="entry name" value="Leu-rich_rpt_4"/>
</dbReference>
<dbReference type="PROSITE" id="PS51450">
    <property type="entry name" value="LRR"/>
    <property type="match status" value="2"/>
</dbReference>
<dbReference type="SMART" id="SM00365">
    <property type="entry name" value="LRR_SD22"/>
    <property type="match status" value="3"/>
</dbReference>
<evidence type="ECO:0000256" key="2">
    <source>
        <dbReference type="ARBA" id="ARBA00022614"/>
    </source>
</evidence>
<dbReference type="SUPFAM" id="SSF52058">
    <property type="entry name" value="L domain-like"/>
    <property type="match status" value="1"/>
</dbReference>
<dbReference type="AlphaFoldDB" id="A0A150H436"/>
<dbReference type="GO" id="GO:0005930">
    <property type="term" value="C:axoneme"/>
    <property type="evidence" value="ECO:0007669"/>
    <property type="project" value="UniProtKB-SubCell"/>
</dbReference>
<reference evidence="5" key="1">
    <citation type="journal article" date="2016" name="Nat. Commun.">
        <title>The Gonium pectorale genome demonstrates co-option of cell cycle regulation during the evolution of multicellularity.</title>
        <authorList>
            <person name="Hanschen E.R."/>
            <person name="Marriage T.N."/>
            <person name="Ferris P.J."/>
            <person name="Hamaji T."/>
            <person name="Toyoda A."/>
            <person name="Fujiyama A."/>
            <person name="Neme R."/>
            <person name="Noguchi H."/>
            <person name="Minakuchi Y."/>
            <person name="Suzuki M."/>
            <person name="Kawai-Toyooka H."/>
            <person name="Smith D.R."/>
            <person name="Sparks H."/>
            <person name="Anderson J."/>
            <person name="Bakaric R."/>
            <person name="Luria V."/>
            <person name="Karger A."/>
            <person name="Kirschner M.W."/>
            <person name="Durand P.M."/>
            <person name="Michod R.E."/>
            <person name="Nozaki H."/>
            <person name="Olson B.J."/>
        </authorList>
    </citation>
    <scope>NUCLEOTIDE SEQUENCE [LARGE SCALE GENOMIC DNA]</scope>
    <source>
        <strain evidence="5">NIES-2863</strain>
    </source>
</reference>
<dbReference type="PANTHER" id="PTHR45973:SF35">
    <property type="entry name" value="LEUCINE-RICH REPEAT-CONTAINING PROTEIN 43"/>
    <property type="match status" value="1"/>
</dbReference>
<keyword evidence="5" id="KW-1185">Reference proteome</keyword>
<sequence>MRSNSITGLTEEGIKGATQRFDLEIVFKLSWTFKVLTRISGLDKCINLVELNLTGNQISRIEGLDCVLQLRRLILTSNRISRIEGLAHLSRLEGLWLQDNKLASMEALALPALGALPALRCLYLQNLDRSAPNPVCRTAGYKAALLAALPGLSNLDGERSPASLNYAELAAEYDAFRAAAPRPKELVLPDVAPWLAGVAHGAAGGGLGRGGGAAAAARTAGTYRDIALFLPPPQVVKGLDECEDLIKTLSHEIATFAGMLEAKG</sequence>
<dbReference type="InterPro" id="IPR050576">
    <property type="entry name" value="Cilia_flagella_integrity"/>
</dbReference>
<dbReference type="EMBL" id="LSYV01000002">
    <property type="protein sequence ID" value="KXZ56907.1"/>
    <property type="molecule type" value="Genomic_DNA"/>
</dbReference>
<keyword evidence="3" id="KW-0677">Repeat</keyword>
<evidence type="ECO:0008006" key="6">
    <source>
        <dbReference type="Google" id="ProtNLM"/>
    </source>
</evidence>
<comment type="subcellular location">
    <subcellularLocation>
        <location evidence="1">Cytoplasm</location>
        <location evidence="1">Cytoskeleton</location>
        <location evidence="1">Cilium axoneme</location>
    </subcellularLocation>
</comment>
<dbReference type="OrthoDB" id="1517790at2759"/>
<keyword evidence="2" id="KW-0433">Leucine-rich repeat</keyword>
<dbReference type="PANTHER" id="PTHR45973">
    <property type="entry name" value="PROTEIN PHOSPHATASE 1 REGULATORY SUBUNIT SDS22-RELATED"/>
    <property type="match status" value="1"/>
</dbReference>
<accession>A0A150H436</accession>
<evidence type="ECO:0000256" key="3">
    <source>
        <dbReference type="ARBA" id="ARBA00022737"/>
    </source>
</evidence>
<gene>
    <name evidence="4" type="ORF">GPECTOR_1g818</name>
</gene>
<dbReference type="Proteomes" id="UP000075714">
    <property type="component" value="Unassembled WGS sequence"/>
</dbReference>
<dbReference type="STRING" id="33097.A0A150H436"/>
<comment type="caution">
    <text evidence="4">The sequence shown here is derived from an EMBL/GenBank/DDBJ whole genome shotgun (WGS) entry which is preliminary data.</text>
</comment>
<evidence type="ECO:0000313" key="4">
    <source>
        <dbReference type="EMBL" id="KXZ56907.1"/>
    </source>
</evidence>
<evidence type="ECO:0000313" key="5">
    <source>
        <dbReference type="Proteomes" id="UP000075714"/>
    </source>
</evidence>
<protein>
    <recommendedName>
        <fullName evidence="6">U2A'/phosphoprotein 32 family A C-terminal domain-containing protein</fullName>
    </recommendedName>
</protein>
<name>A0A150H436_GONPE</name>
<dbReference type="Pfam" id="PF12799">
    <property type="entry name" value="LRR_4"/>
    <property type="match status" value="1"/>
</dbReference>
<dbReference type="Gene3D" id="3.80.10.10">
    <property type="entry name" value="Ribonuclease Inhibitor"/>
    <property type="match status" value="1"/>
</dbReference>
<dbReference type="InterPro" id="IPR001611">
    <property type="entry name" value="Leu-rich_rpt"/>
</dbReference>
<organism evidence="4 5">
    <name type="scientific">Gonium pectorale</name>
    <name type="common">Green alga</name>
    <dbReference type="NCBI Taxonomy" id="33097"/>
    <lineage>
        <taxon>Eukaryota</taxon>
        <taxon>Viridiplantae</taxon>
        <taxon>Chlorophyta</taxon>
        <taxon>core chlorophytes</taxon>
        <taxon>Chlorophyceae</taxon>
        <taxon>CS clade</taxon>
        <taxon>Chlamydomonadales</taxon>
        <taxon>Volvocaceae</taxon>
        <taxon>Gonium</taxon>
    </lineage>
</organism>
<proteinExistence type="predicted"/>